<name>A0A7S4P267_9EUKA</name>
<protein>
    <submittedName>
        <fullName evidence="1">Uncharacterized protein</fullName>
    </submittedName>
</protein>
<reference evidence="1" key="1">
    <citation type="submission" date="2021-01" db="EMBL/GenBank/DDBJ databases">
        <authorList>
            <person name="Corre E."/>
            <person name="Pelletier E."/>
            <person name="Niang G."/>
            <person name="Scheremetjew M."/>
            <person name="Finn R."/>
            <person name="Kale V."/>
            <person name="Holt S."/>
            <person name="Cochrane G."/>
            <person name="Meng A."/>
            <person name="Brown T."/>
            <person name="Cohen L."/>
        </authorList>
    </citation>
    <scope>NUCLEOTIDE SEQUENCE</scope>
    <source>
        <strain evidence="1">SoJaBio B1-5/56/2</strain>
    </source>
</reference>
<evidence type="ECO:0000313" key="1">
    <source>
        <dbReference type="EMBL" id="CAE2321335.1"/>
    </source>
</evidence>
<accession>A0A7S4P267</accession>
<dbReference type="EMBL" id="HBKR01027812">
    <property type="protein sequence ID" value="CAE2321335.1"/>
    <property type="molecule type" value="Transcribed_RNA"/>
</dbReference>
<sequence length="106" mass="11878">MDEQQKVTAVDLYNTLAKGERMVIYVGGSLKDQTQTLPSTLCAEELIDQYHSFLSSEEAATENDTSFGSWLRFEYGEWAEYPRIYCYTTSFSVPSSSSPSSSAMTD</sequence>
<organism evidence="1">
    <name type="scientific">Paramoeba aestuarina</name>
    <dbReference type="NCBI Taxonomy" id="180227"/>
    <lineage>
        <taxon>Eukaryota</taxon>
        <taxon>Amoebozoa</taxon>
        <taxon>Discosea</taxon>
        <taxon>Flabellinia</taxon>
        <taxon>Dactylopodida</taxon>
        <taxon>Paramoebidae</taxon>
        <taxon>Paramoeba</taxon>
    </lineage>
</organism>
<gene>
    <name evidence="1" type="ORF">NAES01612_LOCUS18131</name>
</gene>
<proteinExistence type="predicted"/>
<dbReference type="AlphaFoldDB" id="A0A7S4P267"/>